<dbReference type="GO" id="GO:0042121">
    <property type="term" value="P:alginic acid biosynthetic process"/>
    <property type="evidence" value="ECO:0007669"/>
    <property type="project" value="UniProtKB-UniPathway"/>
</dbReference>
<evidence type="ECO:0000259" key="7">
    <source>
        <dbReference type="Pfam" id="PF16822"/>
    </source>
</evidence>
<evidence type="ECO:0000256" key="3">
    <source>
        <dbReference type="ARBA" id="ARBA00022679"/>
    </source>
</evidence>
<evidence type="ECO:0000313" key="9">
    <source>
        <dbReference type="Proteomes" id="UP000474175"/>
    </source>
</evidence>
<comment type="caution">
    <text evidence="8">The sequence shown here is derived from an EMBL/GenBank/DDBJ whole genome shotgun (WGS) entry which is preliminary data.</text>
</comment>
<proteinExistence type="predicted"/>
<protein>
    <recommendedName>
        <fullName evidence="7">AlgX/AlgJ SGNH hydrolase-like domain-containing protein</fullName>
    </recommendedName>
</protein>
<evidence type="ECO:0000256" key="4">
    <source>
        <dbReference type="ARBA" id="ARBA00022729"/>
    </source>
</evidence>
<keyword evidence="5" id="KW-0574">Periplasm</keyword>
<keyword evidence="9" id="KW-1185">Reference proteome</keyword>
<dbReference type="Proteomes" id="UP000474175">
    <property type="component" value="Unassembled WGS sequence"/>
</dbReference>
<dbReference type="Pfam" id="PF16822">
    <property type="entry name" value="ALGX"/>
    <property type="match status" value="1"/>
</dbReference>
<evidence type="ECO:0000256" key="5">
    <source>
        <dbReference type="ARBA" id="ARBA00022764"/>
    </source>
</evidence>
<evidence type="ECO:0000256" key="2">
    <source>
        <dbReference type="ARBA" id="ARBA00005182"/>
    </source>
</evidence>
<evidence type="ECO:0000256" key="1">
    <source>
        <dbReference type="ARBA" id="ARBA00004418"/>
    </source>
</evidence>
<sequence>MITAVPPNKPKPVALKRYRYSILCIGFVLLLLLPSFDQIWGFSKEFRSTEKRILAPFPTFRFPHIKTYIHEFDQYYKENFGWRNALFYVYSKWKLNVLKKSPLPEKVVVGKNGWFYPGNSLNRIVDQYQGNRPLSLSSLRLIATRLANFQKHLAKQNSRLYLVVAPDSYSIYPENLPAYLHKKKASNLDLFKKYITENTYVPLIDIRNKLLAAKKKHLVYYQTDTHWNEYGALTASLAIVDRIRQDYPQIPEGRLTDYQIESVKGVGGDLSAMLALDEEYIDSVVYRIRPLPAIAAWQVQSVPDQNGKLPSSRFIGKQSNLPKLLLIGDSFSFNMNSFIPNYFGNTYIVRSNEFNQVLARTEQPDIVIVEIVERNIDLLASY</sequence>
<dbReference type="InterPro" id="IPR031811">
    <property type="entry name" value="ALGX/ALGJ_SGNH-like"/>
</dbReference>
<dbReference type="UniPathway" id="UPA00286"/>
<dbReference type="AlphaFoldDB" id="A0A6L9LHK6"/>
<dbReference type="GO" id="GO:0016740">
    <property type="term" value="F:transferase activity"/>
    <property type="evidence" value="ECO:0007669"/>
    <property type="project" value="UniProtKB-KW"/>
</dbReference>
<evidence type="ECO:0000313" key="8">
    <source>
        <dbReference type="EMBL" id="NDU98403.1"/>
    </source>
</evidence>
<comment type="pathway">
    <text evidence="2">Glycan biosynthesis; alginate biosynthesis.</text>
</comment>
<keyword evidence="4" id="KW-0732">Signal</keyword>
<accession>A0A6L9LHK6</accession>
<dbReference type="EMBL" id="JAAFZH010000017">
    <property type="protein sequence ID" value="NDU98403.1"/>
    <property type="molecule type" value="Genomic_DNA"/>
</dbReference>
<keyword evidence="3" id="KW-0808">Transferase</keyword>
<evidence type="ECO:0000256" key="6">
    <source>
        <dbReference type="ARBA" id="ARBA00022841"/>
    </source>
</evidence>
<dbReference type="GO" id="GO:0042597">
    <property type="term" value="C:periplasmic space"/>
    <property type="evidence" value="ECO:0007669"/>
    <property type="project" value="UniProtKB-SubCell"/>
</dbReference>
<name>A0A6L9LHK6_9BACT</name>
<keyword evidence="6" id="KW-0016">Alginate biosynthesis</keyword>
<dbReference type="RefSeq" id="WP_163954539.1">
    <property type="nucleotide sequence ID" value="NZ_JAAFZH010000017.1"/>
</dbReference>
<reference evidence="8 9" key="1">
    <citation type="submission" date="2020-02" db="EMBL/GenBank/DDBJ databases">
        <title>Draft genome sequence of two Spirosoma agri KCTC 52727 and Spirosoma terrae KCTC 52035.</title>
        <authorList>
            <person name="Rojas J."/>
            <person name="Ambika Manirajan B."/>
            <person name="Suarez C."/>
            <person name="Ratering S."/>
            <person name="Schnell S."/>
        </authorList>
    </citation>
    <scope>NUCLEOTIDE SEQUENCE [LARGE SCALE GENOMIC DNA]</scope>
    <source>
        <strain evidence="8 9">KCTC 52035</strain>
    </source>
</reference>
<gene>
    <name evidence="8" type="ORF">GK108_26190</name>
</gene>
<organism evidence="8 9">
    <name type="scientific">Spirosoma terrae</name>
    <dbReference type="NCBI Taxonomy" id="1968276"/>
    <lineage>
        <taxon>Bacteria</taxon>
        <taxon>Pseudomonadati</taxon>
        <taxon>Bacteroidota</taxon>
        <taxon>Cytophagia</taxon>
        <taxon>Cytophagales</taxon>
        <taxon>Cytophagaceae</taxon>
        <taxon>Spirosoma</taxon>
    </lineage>
</organism>
<comment type="subcellular location">
    <subcellularLocation>
        <location evidence="1">Periplasm</location>
    </subcellularLocation>
</comment>
<feature type="domain" description="AlgX/AlgJ SGNH hydrolase-like" evidence="7">
    <location>
        <begin position="107"/>
        <end position="335"/>
    </location>
</feature>